<feature type="transmembrane region" description="Helical" evidence="4">
    <location>
        <begin position="298"/>
        <end position="314"/>
    </location>
</feature>
<evidence type="ECO:0000313" key="6">
    <source>
        <dbReference type="EMBL" id="MFC3674090.1"/>
    </source>
</evidence>
<dbReference type="Proteomes" id="UP001595711">
    <property type="component" value="Unassembled WGS sequence"/>
</dbReference>
<feature type="transmembrane region" description="Helical" evidence="4">
    <location>
        <begin position="56"/>
        <end position="76"/>
    </location>
</feature>
<proteinExistence type="predicted"/>
<reference evidence="7" key="1">
    <citation type="journal article" date="2019" name="Int. J. Syst. Evol. Microbiol.">
        <title>The Global Catalogue of Microorganisms (GCM) 10K type strain sequencing project: providing services to taxonomists for standard genome sequencing and annotation.</title>
        <authorList>
            <consortium name="The Broad Institute Genomics Platform"/>
            <consortium name="The Broad Institute Genome Sequencing Center for Infectious Disease"/>
            <person name="Wu L."/>
            <person name="Ma J."/>
        </authorList>
    </citation>
    <scope>NUCLEOTIDE SEQUENCE [LARGE SCALE GENOMIC DNA]</scope>
    <source>
        <strain evidence="7">KCTC 42182</strain>
    </source>
</reference>
<feature type="transmembrane region" description="Helical" evidence="4">
    <location>
        <begin position="143"/>
        <end position="165"/>
    </location>
</feature>
<dbReference type="InterPro" id="IPR011701">
    <property type="entry name" value="MFS"/>
</dbReference>
<organism evidence="6 7">
    <name type="scientific">Ferrovibrio xuzhouensis</name>
    <dbReference type="NCBI Taxonomy" id="1576914"/>
    <lineage>
        <taxon>Bacteria</taxon>
        <taxon>Pseudomonadati</taxon>
        <taxon>Pseudomonadota</taxon>
        <taxon>Alphaproteobacteria</taxon>
        <taxon>Rhodospirillales</taxon>
        <taxon>Rhodospirillaceae</taxon>
        <taxon>Ferrovibrio</taxon>
    </lineage>
</organism>
<feature type="transmembrane region" description="Helical" evidence="4">
    <location>
        <begin position="12"/>
        <end position="36"/>
    </location>
</feature>
<dbReference type="InterPro" id="IPR036259">
    <property type="entry name" value="MFS_trans_sf"/>
</dbReference>
<dbReference type="EMBL" id="JBHRYJ010000001">
    <property type="protein sequence ID" value="MFC3674090.1"/>
    <property type="molecule type" value="Genomic_DNA"/>
</dbReference>
<accession>A0ABV7V9I3</accession>
<evidence type="ECO:0000256" key="2">
    <source>
        <dbReference type="ARBA" id="ARBA00022989"/>
    </source>
</evidence>
<evidence type="ECO:0000256" key="1">
    <source>
        <dbReference type="ARBA" id="ARBA00022692"/>
    </source>
</evidence>
<feature type="transmembrane region" description="Helical" evidence="4">
    <location>
        <begin position="108"/>
        <end position="131"/>
    </location>
</feature>
<keyword evidence="1 4" id="KW-0812">Transmembrane</keyword>
<keyword evidence="2 4" id="KW-1133">Transmembrane helix</keyword>
<feature type="transmembrane region" description="Helical" evidence="4">
    <location>
        <begin position="171"/>
        <end position="192"/>
    </location>
</feature>
<feature type="transmembrane region" description="Helical" evidence="4">
    <location>
        <begin position="83"/>
        <end position="102"/>
    </location>
</feature>
<keyword evidence="3 4" id="KW-0472">Membrane</keyword>
<feature type="transmembrane region" description="Helical" evidence="4">
    <location>
        <begin position="356"/>
        <end position="379"/>
    </location>
</feature>
<evidence type="ECO:0000313" key="7">
    <source>
        <dbReference type="Proteomes" id="UP001595711"/>
    </source>
</evidence>
<evidence type="ECO:0000256" key="3">
    <source>
        <dbReference type="ARBA" id="ARBA00023136"/>
    </source>
</evidence>
<protein>
    <submittedName>
        <fullName evidence="6">MFS transporter</fullName>
    </submittedName>
</protein>
<evidence type="ECO:0000256" key="4">
    <source>
        <dbReference type="SAM" id="Phobius"/>
    </source>
</evidence>
<feature type="transmembrane region" description="Helical" evidence="4">
    <location>
        <begin position="320"/>
        <end position="344"/>
    </location>
</feature>
<dbReference type="RefSeq" id="WP_379720404.1">
    <property type="nucleotide sequence ID" value="NZ_JBHRYJ010000001.1"/>
</dbReference>
<feature type="transmembrane region" description="Helical" evidence="4">
    <location>
        <begin position="385"/>
        <end position="406"/>
    </location>
</feature>
<dbReference type="Gene3D" id="1.20.1250.20">
    <property type="entry name" value="MFS general substrate transporter like domains"/>
    <property type="match status" value="2"/>
</dbReference>
<dbReference type="PANTHER" id="PTHR11360">
    <property type="entry name" value="MONOCARBOXYLATE TRANSPORTER"/>
    <property type="match status" value="1"/>
</dbReference>
<sequence length="412" mass="42653">MSEVSLGGARPLFYGWLVVLAAFLVMFGAFGAAYSFPAFFLPLSNTFGASRATVSLVFSAAGFLYFILGAVSGPLADRFGPRLVVGFGMACTGLGMIAASFADSLAAIVVFYGIGIGVGVGFAYVPAIGTVQRWFILRRGQASGWAVAGIGIGTMAAPPLAAFVIDQYGWRNAYVVLGIGVLLLGAVAVLLLRGSPAEMSLLPDGAAQPPQTTTPAGPPPGLPLGVVLRHPVFWRFYLGAGLCCLGTFVPFVHLAPFARDHGLSRLEGVWLVGLIGVGSTLGRFVLGGAADRMGRGRAVALVILLTGLALLYWLTATGFWTLAIFALAFGLFYGGFVALVPAYAVDLFGLRAASSVIGVLYTSVAFGTLTGPTLAGWAFDTTGSYTWPIVVCAAGCFVAAIIVARLPARLTT</sequence>
<dbReference type="InterPro" id="IPR020846">
    <property type="entry name" value="MFS_dom"/>
</dbReference>
<feature type="domain" description="Major facilitator superfamily (MFS) profile" evidence="5">
    <location>
        <begin position="17"/>
        <end position="411"/>
    </location>
</feature>
<comment type="caution">
    <text evidence="6">The sequence shown here is derived from an EMBL/GenBank/DDBJ whole genome shotgun (WGS) entry which is preliminary data.</text>
</comment>
<feature type="transmembrane region" description="Helical" evidence="4">
    <location>
        <begin position="268"/>
        <end position="286"/>
    </location>
</feature>
<dbReference type="SUPFAM" id="SSF103473">
    <property type="entry name" value="MFS general substrate transporter"/>
    <property type="match status" value="1"/>
</dbReference>
<gene>
    <name evidence="6" type="ORF">ACFOOQ_00955</name>
</gene>
<dbReference type="InterPro" id="IPR050327">
    <property type="entry name" value="Proton-linked_MCT"/>
</dbReference>
<dbReference type="PANTHER" id="PTHR11360:SF284">
    <property type="entry name" value="EG:103B4.3 PROTEIN-RELATED"/>
    <property type="match status" value="1"/>
</dbReference>
<name>A0ABV7V9I3_9PROT</name>
<evidence type="ECO:0000259" key="5">
    <source>
        <dbReference type="PROSITE" id="PS50850"/>
    </source>
</evidence>
<dbReference type="Pfam" id="PF07690">
    <property type="entry name" value="MFS_1"/>
    <property type="match status" value="1"/>
</dbReference>
<keyword evidence="7" id="KW-1185">Reference proteome</keyword>
<dbReference type="PROSITE" id="PS50850">
    <property type="entry name" value="MFS"/>
    <property type="match status" value="1"/>
</dbReference>
<feature type="transmembrane region" description="Helical" evidence="4">
    <location>
        <begin position="236"/>
        <end position="256"/>
    </location>
</feature>